<protein>
    <submittedName>
        <fullName evidence="8">Mitochondrial calcium uniporter regulator 1</fullName>
    </submittedName>
</protein>
<comment type="caution">
    <text evidence="8">The sequence shown here is derived from an EMBL/GenBank/DDBJ whole genome shotgun (WGS) entry which is preliminary data.</text>
</comment>
<evidence type="ECO:0000256" key="7">
    <source>
        <dbReference type="ARBA" id="ARBA00023136"/>
    </source>
</evidence>
<dbReference type="GO" id="GO:0005739">
    <property type="term" value="C:mitochondrion"/>
    <property type="evidence" value="ECO:0007669"/>
    <property type="project" value="UniProtKB-SubCell"/>
</dbReference>
<dbReference type="GO" id="GO:0016020">
    <property type="term" value="C:membrane"/>
    <property type="evidence" value="ECO:0007669"/>
    <property type="project" value="UniProtKB-SubCell"/>
</dbReference>
<dbReference type="EMBL" id="NBIV01000115">
    <property type="protein sequence ID" value="PXF43667.1"/>
    <property type="molecule type" value="Genomic_DNA"/>
</dbReference>
<dbReference type="Proteomes" id="UP000247409">
    <property type="component" value="Unassembled WGS sequence"/>
</dbReference>
<reference evidence="8 9" key="1">
    <citation type="journal article" date="2018" name="Mol. Biol. Evol.">
        <title>Analysis of the draft genome of the red seaweed Gracilariopsis chorda provides insights into genome size evolution in Rhodophyta.</title>
        <authorList>
            <person name="Lee J."/>
            <person name="Yang E.C."/>
            <person name="Graf L."/>
            <person name="Yang J.H."/>
            <person name="Qiu H."/>
            <person name="Zel Zion U."/>
            <person name="Chan C.X."/>
            <person name="Stephens T.G."/>
            <person name="Weber A.P.M."/>
            <person name="Boo G.H."/>
            <person name="Boo S.M."/>
            <person name="Kim K.M."/>
            <person name="Shin Y."/>
            <person name="Jung M."/>
            <person name="Lee S.J."/>
            <person name="Yim H.S."/>
            <person name="Lee J.H."/>
            <person name="Bhattacharya D."/>
            <person name="Yoon H.S."/>
        </authorList>
    </citation>
    <scope>NUCLEOTIDE SEQUENCE [LARGE SCALE GENOMIC DNA]</scope>
    <source>
        <strain evidence="8 9">SKKU-2015</strain>
        <tissue evidence="8">Whole body</tissue>
    </source>
</reference>
<proteinExistence type="predicted"/>
<evidence type="ECO:0000256" key="3">
    <source>
        <dbReference type="ARBA" id="ARBA00022692"/>
    </source>
</evidence>
<accession>A0A2V3INN5</accession>
<evidence type="ECO:0000256" key="6">
    <source>
        <dbReference type="ARBA" id="ARBA00023128"/>
    </source>
</evidence>
<dbReference type="PANTHER" id="PTHR14360:SF1">
    <property type="entry name" value="PROTEIN FMP32, MITOCHONDRIAL"/>
    <property type="match status" value="1"/>
</dbReference>
<keyword evidence="4" id="KW-1133">Transmembrane helix</keyword>
<evidence type="ECO:0000256" key="2">
    <source>
        <dbReference type="ARBA" id="ARBA00004370"/>
    </source>
</evidence>
<name>A0A2V3INN5_9FLOR</name>
<evidence type="ECO:0000256" key="4">
    <source>
        <dbReference type="ARBA" id="ARBA00022989"/>
    </source>
</evidence>
<organism evidence="8 9">
    <name type="scientific">Gracilariopsis chorda</name>
    <dbReference type="NCBI Taxonomy" id="448386"/>
    <lineage>
        <taxon>Eukaryota</taxon>
        <taxon>Rhodophyta</taxon>
        <taxon>Florideophyceae</taxon>
        <taxon>Rhodymeniophycidae</taxon>
        <taxon>Gracilariales</taxon>
        <taxon>Gracilariaceae</taxon>
        <taxon>Gracilariopsis</taxon>
    </lineage>
</organism>
<keyword evidence="7" id="KW-0472">Membrane</keyword>
<evidence type="ECO:0000256" key="1">
    <source>
        <dbReference type="ARBA" id="ARBA00004173"/>
    </source>
</evidence>
<evidence type="ECO:0000256" key="5">
    <source>
        <dbReference type="ARBA" id="ARBA00023054"/>
    </source>
</evidence>
<dbReference type="OrthoDB" id="889336at2759"/>
<sequence length="173" mass="19094">MGITSHNNAPLEEAIFTESPLIFDTHRMISFLKAGGFSQAQSETITDAMVRVSQHANRHHSRQMVTKNEFVSLRSELSILEKSDFALLKTDINAIEKRMETSVAEIYTAVERVENRVIKWVIAVAGAIGLAIIRLTTTSSSAPKVVEPPPPSNVNDGDLPKHITKKGFQILVT</sequence>
<dbReference type="Pfam" id="PF07798">
    <property type="entry name" value="CCDC90-like"/>
    <property type="match status" value="1"/>
</dbReference>
<keyword evidence="3" id="KW-0812">Transmembrane</keyword>
<evidence type="ECO:0000313" key="8">
    <source>
        <dbReference type="EMBL" id="PXF43667.1"/>
    </source>
</evidence>
<dbReference type="Gene3D" id="1.20.5.340">
    <property type="match status" value="1"/>
</dbReference>
<dbReference type="AlphaFoldDB" id="A0A2V3INN5"/>
<gene>
    <name evidence="8" type="ORF">BWQ96_06572</name>
</gene>
<keyword evidence="6" id="KW-0496">Mitochondrion</keyword>
<keyword evidence="9" id="KW-1185">Reference proteome</keyword>
<dbReference type="PANTHER" id="PTHR14360">
    <property type="entry name" value="PROTEIN FMP32, MITOCHONDRIAL"/>
    <property type="match status" value="1"/>
</dbReference>
<dbReference type="InterPro" id="IPR024461">
    <property type="entry name" value="CCDC90-like"/>
</dbReference>
<comment type="subcellular location">
    <subcellularLocation>
        <location evidence="2">Membrane</location>
    </subcellularLocation>
    <subcellularLocation>
        <location evidence="1">Mitochondrion</location>
    </subcellularLocation>
</comment>
<evidence type="ECO:0000313" key="9">
    <source>
        <dbReference type="Proteomes" id="UP000247409"/>
    </source>
</evidence>
<keyword evidence="5" id="KW-0175">Coiled coil</keyword>